<dbReference type="EMBL" id="FNZI01000006">
    <property type="protein sequence ID" value="SEJ63913.1"/>
    <property type="molecule type" value="Genomic_DNA"/>
</dbReference>
<dbReference type="AlphaFoldDB" id="A0A1H7AE46"/>
<feature type="signal peptide" evidence="1">
    <location>
        <begin position="1"/>
        <end position="19"/>
    </location>
</feature>
<reference evidence="3" key="1">
    <citation type="submission" date="2016-10" db="EMBL/GenBank/DDBJ databases">
        <authorList>
            <person name="Varghese N."/>
        </authorList>
    </citation>
    <scope>NUCLEOTIDE SEQUENCE [LARGE SCALE GENOMIC DNA]</scope>
    <source>
        <strain evidence="3">DSM 24868</strain>
    </source>
</reference>
<dbReference type="RefSeq" id="WP_042215876.1">
    <property type="nucleotide sequence ID" value="NZ_BBLU01000014.1"/>
</dbReference>
<sequence length="319" mass="33811">MRKFLLALAAIAVALASAAAGWFGVKAWKASQDTPDPQQTSVPTETTSGETVALTFRLSEVEASVDGLFDAPACGETWTPSSDTANGVLPKVDASLRQVSGVDTVTVVPGYTTETAGLGFLASEGSIIVTRDDVVVTPGWGAEFVPEYFVATPGETTLTQNNVEFTGSTLCDVADELNSIWEGFDWSTATEDEIAAKQAETAAFNAQHEQLPAGTYRVYQYSPIILGEPAAIARVLSEEGITGLAGLQYNIGYTALYEDARVQEHCTDQVDGDGNLLSRSCDVPEDVLAEVLEREVPVEYIADTPPAVAISLAAEFTVE</sequence>
<dbReference type="OrthoDB" id="5140023at2"/>
<gene>
    <name evidence="2" type="ORF">SAMN05421637_2519</name>
</gene>
<evidence type="ECO:0000313" key="3">
    <source>
        <dbReference type="Proteomes" id="UP000183315"/>
    </source>
</evidence>
<dbReference type="STRING" id="1043493.SAMN05421637_2519"/>
<evidence type="ECO:0000313" key="2">
    <source>
        <dbReference type="EMBL" id="SEJ63913.1"/>
    </source>
</evidence>
<dbReference type="Proteomes" id="UP000183315">
    <property type="component" value="Unassembled WGS sequence"/>
</dbReference>
<keyword evidence="1" id="KW-0732">Signal</keyword>
<evidence type="ECO:0000256" key="1">
    <source>
        <dbReference type="SAM" id="SignalP"/>
    </source>
</evidence>
<feature type="chain" id="PRO_5038662150" evidence="1">
    <location>
        <begin position="20"/>
        <end position="319"/>
    </location>
</feature>
<protein>
    <submittedName>
        <fullName evidence="2">Uncharacterized protein</fullName>
    </submittedName>
</protein>
<name>A0A1H7AE46_9MICO</name>
<organism evidence="2 3">
    <name type="scientific">Demequina mangrovi</name>
    <dbReference type="NCBI Taxonomy" id="1043493"/>
    <lineage>
        <taxon>Bacteria</taxon>
        <taxon>Bacillati</taxon>
        <taxon>Actinomycetota</taxon>
        <taxon>Actinomycetes</taxon>
        <taxon>Micrococcales</taxon>
        <taxon>Demequinaceae</taxon>
        <taxon>Demequina</taxon>
    </lineage>
</organism>
<accession>A0A1H7AE46</accession>
<proteinExistence type="predicted"/>
<keyword evidence="3" id="KW-1185">Reference proteome</keyword>